<comment type="subcellular location">
    <subcellularLocation>
        <location evidence="2">Membrane</location>
        <topology evidence="2">Multi-pass membrane protein</topology>
    </subcellularLocation>
</comment>
<dbReference type="Gene3D" id="1.10.238.10">
    <property type="entry name" value="EF-hand"/>
    <property type="match status" value="1"/>
</dbReference>
<evidence type="ECO:0000259" key="3">
    <source>
        <dbReference type="PROSITE" id="PS50222"/>
    </source>
</evidence>
<dbReference type="Pfam" id="PF22099">
    <property type="entry name" value="MRS2-like"/>
    <property type="match status" value="1"/>
</dbReference>
<dbReference type="GO" id="GO:0015095">
    <property type="term" value="F:magnesium ion transmembrane transporter activity"/>
    <property type="evidence" value="ECO:0007669"/>
    <property type="project" value="TreeGrafter"/>
</dbReference>
<dbReference type="GO" id="GO:0016020">
    <property type="term" value="C:membrane"/>
    <property type="evidence" value="ECO:0007669"/>
    <property type="project" value="UniProtKB-SubCell"/>
</dbReference>
<dbReference type="InterPro" id="IPR011992">
    <property type="entry name" value="EF-hand-dom_pair"/>
</dbReference>
<comment type="similarity">
    <text evidence="1 2">Belongs to the CorA metal ion transporter (MIT) (TC 1.A.35.5) family.</text>
</comment>
<evidence type="ECO:0000256" key="1">
    <source>
        <dbReference type="ARBA" id="ARBA00007535"/>
    </source>
</evidence>
<comment type="caution">
    <text evidence="4">The sequence shown here is derived from an EMBL/GenBank/DDBJ whole genome shotgun (WGS) entry which is preliminary data.</text>
</comment>
<comment type="function">
    <text evidence="2">Magnesium transporter that may mediate the influx of magnesium.</text>
</comment>
<dbReference type="EMBL" id="JAHRHJ020000009">
    <property type="protein sequence ID" value="KAH9301265.1"/>
    <property type="molecule type" value="Genomic_DNA"/>
</dbReference>
<feature type="domain" description="EF-hand" evidence="3">
    <location>
        <begin position="377"/>
        <end position="398"/>
    </location>
</feature>
<keyword evidence="2" id="KW-0813">Transport</keyword>
<feature type="non-terminal residue" evidence="4">
    <location>
        <position position="1"/>
    </location>
</feature>
<dbReference type="Proteomes" id="UP000824469">
    <property type="component" value="Unassembled WGS sequence"/>
</dbReference>
<dbReference type="AlphaFoldDB" id="A0AA38CJ18"/>
<reference evidence="4 5" key="1">
    <citation type="journal article" date="2021" name="Nat. Plants">
        <title>The Taxus genome provides insights into paclitaxel biosynthesis.</title>
        <authorList>
            <person name="Xiong X."/>
            <person name="Gou J."/>
            <person name="Liao Q."/>
            <person name="Li Y."/>
            <person name="Zhou Q."/>
            <person name="Bi G."/>
            <person name="Li C."/>
            <person name="Du R."/>
            <person name="Wang X."/>
            <person name="Sun T."/>
            <person name="Guo L."/>
            <person name="Liang H."/>
            <person name="Lu P."/>
            <person name="Wu Y."/>
            <person name="Zhang Z."/>
            <person name="Ro D.K."/>
            <person name="Shang Y."/>
            <person name="Huang S."/>
            <person name="Yan J."/>
        </authorList>
    </citation>
    <scope>NUCLEOTIDE SEQUENCE [LARGE SCALE GENOMIC DNA]</scope>
    <source>
        <strain evidence="4">Ta-2019</strain>
    </source>
</reference>
<keyword evidence="5" id="KW-1185">Reference proteome</keyword>
<dbReference type="CDD" id="cd12823">
    <property type="entry name" value="Mrs2_Mfm1p-like"/>
    <property type="match status" value="1"/>
</dbReference>
<feature type="non-terminal residue" evidence="4">
    <location>
        <position position="398"/>
    </location>
</feature>
<dbReference type="OMA" id="REIDLMF"/>
<dbReference type="PANTHER" id="PTHR13890">
    <property type="entry name" value="RNA SPLICING PROTEIN MRS2, MITOCHONDRIAL"/>
    <property type="match status" value="1"/>
</dbReference>
<organism evidence="4 5">
    <name type="scientific">Taxus chinensis</name>
    <name type="common">Chinese yew</name>
    <name type="synonym">Taxus wallichiana var. chinensis</name>
    <dbReference type="NCBI Taxonomy" id="29808"/>
    <lineage>
        <taxon>Eukaryota</taxon>
        <taxon>Viridiplantae</taxon>
        <taxon>Streptophyta</taxon>
        <taxon>Embryophyta</taxon>
        <taxon>Tracheophyta</taxon>
        <taxon>Spermatophyta</taxon>
        <taxon>Pinopsida</taxon>
        <taxon>Pinidae</taxon>
        <taxon>Conifers II</taxon>
        <taxon>Cupressales</taxon>
        <taxon>Taxaceae</taxon>
        <taxon>Taxus</taxon>
    </lineage>
</organism>
<sequence length="398" mass="45319">GIHPRDMDLLVGNFFIPKRSTIAMRKEKVLIRMENVRALVCRRHCFLFDAHHPRKGLQKSQLHSPKMCVSRQEAMQKAREAFALSMAEYAKENPSSLQESIPFHVRMIECVLEETCNFFHQKVERLKIVVEKILEDLTNDVNMGGLQRLLPLKRVLTEVEHDISDTHEALEQVLESDDALMDLCLQGLDNLTTCSGTGSQHFTEQDQDRDKLRRAAADIMLTYQRQVDDAGGVVEELRKGIESAQEVWELTLDTTRNKIIRMNLFISMAALSLTSATIPAGFFGMNLVSGLESSHNAFYIVIGATSASSIFVGLGLVFMFRKFLDKRRAKDLAALQDLLSHIDDIDDIFQVLTSKGAVISQEEFKKFIRTHPSTESMQEREIDLMFRMFDNNHNGQLE</sequence>
<accession>A0AA38CJ18</accession>
<dbReference type="InterPro" id="IPR039204">
    <property type="entry name" value="MRS2-like"/>
</dbReference>
<keyword evidence="2" id="KW-0460">Magnesium</keyword>
<proteinExistence type="inferred from homology"/>
<keyword evidence="2" id="KW-0812">Transmembrane</keyword>
<dbReference type="Gene3D" id="2.40.128.330">
    <property type="match status" value="1"/>
</dbReference>
<evidence type="ECO:0000313" key="5">
    <source>
        <dbReference type="Proteomes" id="UP000824469"/>
    </source>
</evidence>
<keyword evidence="2" id="KW-1133">Transmembrane helix</keyword>
<protein>
    <recommendedName>
        <fullName evidence="2">Magnesium transporter</fullName>
    </recommendedName>
</protein>
<dbReference type="PROSITE" id="PS50222">
    <property type="entry name" value="EF_HAND_2"/>
    <property type="match status" value="1"/>
</dbReference>
<dbReference type="InterPro" id="IPR002048">
    <property type="entry name" value="EF_hand_dom"/>
</dbReference>
<dbReference type="Gene3D" id="1.20.58.340">
    <property type="entry name" value="Magnesium transport protein CorA, transmembrane region"/>
    <property type="match status" value="1"/>
</dbReference>
<dbReference type="SUPFAM" id="SSF47473">
    <property type="entry name" value="EF-hand"/>
    <property type="match status" value="1"/>
</dbReference>
<dbReference type="GO" id="GO:0005509">
    <property type="term" value="F:calcium ion binding"/>
    <property type="evidence" value="ECO:0007669"/>
    <property type="project" value="InterPro"/>
</dbReference>
<keyword evidence="2" id="KW-0472">Membrane</keyword>
<feature type="transmembrane region" description="Helical" evidence="2">
    <location>
        <begin position="264"/>
        <end position="285"/>
    </location>
</feature>
<keyword evidence="2" id="KW-0406">Ion transport</keyword>
<name>A0AA38CJ18_TAXCH</name>
<evidence type="ECO:0000313" key="4">
    <source>
        <dbReference type="EMBL" id="KAH9301265.1"/>
    </source>
</evidence>
<gene>
    <name evidence="4" type="ORF">KI387_012848</name>
</gene>
<evidence type="ECO:0000256" key="2">
    <source>
        <dbReference type="RuleBase" id="RU366041"/>
    </source>
</evidence>
<dbReference type="PANTHER" id="PTHR13890:SF42">
    <property type="entry name" value="MAGNESIUM TRANSPORTER"/>
    <property type="match status" value="1"/>
</dbReference>
<feature type="transmembrane region" description="Helical" evidence="2">
    <location>
        <begin position="297"/>
        <end position="320"/>
    </location>
</feature>